<proteinExistence type="predicted"/>
<reference evidence="2 3" key="1">
    <citation type="submission" date="2016-10" db="EMBL/GenBank/DDBJ databases">
        <authorList>
            <person name="de Groot N.N."/>
        </authorList>
    </citation>
    <scope>NUCLEOTIDE SEQUENCE [LARGE SCALE GENOMIC DNA]</scope>
    <source>
        <strain evidence="2 3">ATCC 700224</strain>
    </source>
</reference>
<evidence type="ECO:0000259" key="1">
    <source>
        <dbReference type="Pfam" id="PF13340"/>
    </source>
</evidence>
<feature type="domain" description="Insertion element IS402-like" evidence="1">
    <location>
        <begin position="21"/>
        <end position="95"/>
    </location>
</feature>
<dbReference type="Proteomes" id="UP000199412">
    <property type="component" value="Unassembled WGS sequence"/>
</dbReference>
<name>A0A1G7I0K2_9PROT</name>
<sequence length="142" mass="16590">MWTKEHRDTYKRDNDRYPSDLTDEEWARLEPLIPPPKLGGRPRKTDMRSAMNAILYLLRTGCPWRYLPKGDFPPRSTVYNIFRKFQREGVWEAIWAELHVALRERMGREASPTAAVIDSQSLKSAEKGAVKTTQWVTTQAKR</sequence>
<evidence type="ECO:0000313" key="3">
    <source>
        <dbReference type="Proteomes" id="UP000199412"/>
    </source>
</evidence>
<dbReference type="PANTHER" id="PTHR30007:SF0">
    <property type="entry name" value="TRANSPOSASE"/>
    <property type="match status" value="1"/>
</dbReference>
<dbReference type="Pfam" id="PF13340">
    <property type="entry name" value="DUF4096"/>
    <property type="match status" value="1"/>
</dbReference>
<keyword evidence="3" id="KW-1185">Reference proteome</keyword>
<dbReference type="STRING" id="69960.SAMN05421720_1287"/>
<dbReference type="AlphaFoldDB" id="A0A1G7I0K2"/>
<accession>A0A1G7I0K2</accession>
<gene>
    <name evidence="2" type="ORF">SAMN05421720_1287</name>
</gene>
<dbReference type="InterPro" id="IPR025161">
    <property type="entry name" value="IS402-like_dom"/>
</dbReference>
<evidence type="ECO:0000313" key="2">
    <source>
        <dbReference type="EMBL" id="SDF06262.1"/>
    </source>
</evidence>
<protein>
    <submittedName>
        <fullName evidence="2">Transposase</fullName>
    </submittedName>
</protein>
<dbReference type="NCBIfam" id="NF033580">
    <property type="entry name" value="transpos_IS5_3"/>
    <property type="match status" value="1"/>
</dbReference>
<dbReference type="EMBL" id="FNAP01000028">
    <property type="protein sequence ID" value="SDF06262.1"/>
    <property type="molecule type" value="Genomic_DNA"/>
</dbReference>
<dbReference type="PANTHER" id="PTHR30007">
    <property type="entry name" value="PHP DOMAIN PROTEIN"/>
    <property type="match status" value="1"/>
</dbReference>
<organism evidence="2 3">
    <name type="scientific">Rhodospira trueperi</name>
    <dbReference type="NCBI Taxonomy" id="69960"/>
    <lineage>
        <taxon>Bacteria</taxon>
        <taxon>Pseudomonadati</taxon>
        <taxon>Pseudomonadota</taxon>
        <taxon>Alphaproteobacteria</taxon>
        <taxon>Rhodospirillales</taxon>
        <taxon>Rhodospirillaceae</taxon>
        <taxon>Rhodospira</taxon>
    </lineage>
</organism>